<dbReference type="Proteomes" id="UP001175271">
    <property type="component" value="Unassembled WGS sequence"/>
</dbReference>
<dbReference type="InterPro" id="IPR013083">
    <property type="entry name" value="Znf_RING/FYVE/PHD"/>
</dbReference>
<protein>
    <recommendedName>
        <fullName evidence="5">RING-type domain-containing protein</fullName>
    </recommendedName>
</protein>
<dbReference type="PANTHER" id="PTHR45969:SF69">
    <property type="entry name" value="FINGER DOMAIN PROTEIN, PUTATIVE (AFU_ORTHOLOGUE AFUA_3G12190)-RELATED"/>
    <property type="match status" value="1"/>
</dbReference>
<dbReference type="AlphaFoldDB" id="A0AA39LXB1"/>
<dbReference type="GO" id="GO:0061630">
    <property type="term" value="F:ubiquitin protein ligase activity"/>
    <property type="evidence" value="ECO:0007669"/>
    <property type="project" value="TreeGrafter"/>
</dbReference>
<evidence type="ECO:0000313" key="7">
    <source>
        <dbReference type="Proteomes" id="UP001175271"/>
    </source>
</evidence>
<reference evidence="6" key="1">
    <citation type="submission" date="2023-06" db="EMBL/GenBank/DDBJ databases">
        <title>Genomic analysis of the entomopathogenic nematode Steinernema hermaphroditum.</title>
        <authorList>
            <person name="Schwarz E.M."/>
            <person name="Heppert J.K."/>
            <person name="Baniya A."/>
            <person name="Schwartz H.T."/>
            <person name="Tan C.-H."/>
            <person name="Antoshechkin I."/>
            <person name="Sternberg P.W."/>
            <person name="Goodrich-Blair H."/>
            <person name="Dillman A.R."/>
        </authorList>
    </citation>
    <scope>NUCLEOTIDE SEQUENCE</scope>
    <source>
        <strain evidence="6">PS9179</strain>
        <tissue evidence="6">Whole animal</tissue>
    </source>
</reference>
<keyword evidence="3" id="KW-0862">Zinc</keyword>
<name>A0AA39LXB1_9BILA</name>
<evidence type="ECO:0000259" key="5">
    <source>
        <dbReference type="PROSITE" id="PS50089"/>
    </source>
</evidence>
<sequence length="171" mass="20215">MSTFDRLNCSICFDWLNNTKSTCVTNCSHVFHEECLNKWLSQKATCPLCSRTVSNAQRMIFSSAPFDQSQLQEELNVAYKRIEELEKKAPRRVPAGQQEADFEEFVFDEEEEDFAESFIENQGHADARTAQPRAFFPIYYQPVRYLYVYPQYVYPQYVYPQYVYPHYGFAQ</sequence>
<evidence type="ECO:0000256" key="4">
    <source>
        <dbReference type="PROSITE-ProRule" id="PRU00175"/>
    </source>
</evidence>
<dbReference type="EMBL" id="JAUCMV010000003">
    <property type="protein sequence ID" value="KAK0412730.1"/>
    <property type="molecule type" value="Genomic_DNA"/>
</dbReference>
<proteinExistence type="predicted"/>
<dbReference type="Gene3D" id="3.30.40.10">
    <property type="entry name" value="Zinc/RING finger domain, C3HC4 (zinc finger)"/>
    <property type="match status" value="1"/>
</dbReference>
<dbReference type="SMART" id="SM00184">
    <property type="entry name" value="RING"/>
    <property type="match status" value="1"/>
</dbReference>
<dbReference type="GO" id="GO:0016567">
    <property type="term" value="P:protein ubiquitination"/>
    <property type="evidence" value="ECO:0007669"/>
    <property type="project" value="TreeGrafter"/>
</dbReference>
<dbReference type="PANTHER" id="PTHR45969">
    <property type="entry name" value="RING ZINC FINGER PROTEIN-RELATED"/>
    <property type="match status" value="1"/>
</dbReference>
<comment type="caution">
    <text evidence="6">The sequence shown here is derived from an EMBL/GenBank/DDBJ whole genome shotgun (WGS) entry which is preliminary data.</text>
</comment>
<dbReference type="SUPFAM" id="SSF57850">
    <property type="entry name" value="RING/U-box"/>
    <property type="match status" value="1"/>
</dbReference>
<accession>A0AA39LXB1</accession>
<dbReference type="GO" id="GO:0008270">
    <property type="term" value="F:zinc ion binding"/>
    <property type="evidence" value="ECO:0007669"/>
    <property type="project" value="UniProtKB-KW"/>
</dbReference>
<evidence type="ECO:0000313" key="6">
    <source>
        <dbReference type="EMBL" id="KAK0412730.1"/>
    </source>
</evidence>
<keyword evidence="1" id="KW-0479">Metal-binding</keyword>
<dbReference type="PROSITE" id="PS50089">
    <property type="entry name" value="ZF_RING_2"/>
    <property type="match status" value="1"/>
</dbReference>
<evidence type="ECO:0000256" key="1">
    <source>
        <dbReference type="ARBA" id="ARBA00022723"/>
    </source>
</evidence>
<gene>
    <name evidence="6" type="ORF">QR680_006374</name>
</gene>
<dbReference type="InterPro" id="IPR001841">
    <property type="entry name" value="Znf_RING"/>
</dbReference>
<organism evidence="6 7">
    <name type="scientific">Steinernema hermaphroditum</name>
    <dbReference type="NCBI Taxonomy" id="289476"/>
    <lineage>
        <taxon>Eukaryota</taxon>
        <taxon>Metazoa</taxon>
        <taxon>Ecdysozoa</taxon>
        <taxon>Nematoda</taxon>
        <taxon>Chromadorea</taxon>
        <taxon>Rhabditida</taxon>
        <taxon>Tylenchina</taxon>
        <taxon>Panagrolaimomorpha</taxon>
        <taxon>Strongyloidoidea</taxon>
        <taxon>Steinernematidae</taxon>
        <taxon>Steinernema</taxon>
    </lineage>
</organism>
<keyword evidence="7" id="KW-1185">Reference proteome</keyword>
<evidence type="ECO:0000256" key="2">
    <source>
        <dbReference type="ARBA" id="ARBA00022771"/>
    </source>
</evidence>
<feature type="domain" description="RING-type" evidence="5">
    <location>
        <begin position="9"/>
        <end position="50"/>
    </location>
</feature>
<dbReference type="Pfam" id="PF13639">
    <property type="entry name" value="zf-RING_2"/>
    <property type="match status" value="1"/>
</dbReference>
<keyword evidence="2 4" id="KW-0863">Zinc-finger</keyword>
<evidence type="ECO:0000256" key="3">
    <source>
        <dbReference type="ARBA" id="ARBA00022833"/>
    </source>
</evidence>